<keyword evidence="4 6" id="KW-0560">Oxidoreductase</keyword>
<dbReference type="PROSITE" id="PS51352">
    <property type="entry name" value="THIOREDOXIN_2"/>
    <property type="match status" value="1"/>
</dbReference>
<comment type="function">
    <text evidence="6">Thiol-specific peroxidase that catalyzes the reduction of hydrogen peroxide and organic hydroperoxides to water and alcohols, respectively. Plays a role in cell protection against oxidative stress by detoxifying peroxides.</text>
</comment>
<sequence length="207" mass="22119">MNTILRLCLLFTSFSAVHSFFGLQLSSSSSSSLTNLSLSTPATDNNMVVEEVKVGDTVPSITLQEGLPEFGKKDVNISELIAGKKAIIFGVPGAFTPGCSKSHVPSFIHAKEELKEKGIDIIICIATNDLYVMKAWGEHSGGTDAGIVFLSDGSAELTQALGLVMETPMMPRTKRFTLIAENGIVTQYFSSAEESSNTWAPAVLAKL</sequence>
<name>A0A1E7F1G4_9STRA</name>
<dbReference type="OrthoDB" id="1882547at2759"/>
<evidence type="ECO:0000256" key="7">
    <source>
        <dbReference type="SAM" id="SignalP"/>
    </source>
</evidence>
<dbReference type="InterPro" id="IPR013740">
    <property type="entry name" value="Redoxin"/>
</dbReference>
<dbReference type="Pfam" id="PF08534">
    <property type="entry name" value="Redoxin"/>
    <property type="match status" value="1"/>
</dbReference>
<dbReference type="Gene3D" id="3.40.30.10">
    <property type="entry name" value="Glutaredoxin"/>
    <property type="match status" value="1"/>
</dbReference>
<dbReference type="PANTHER" id="PTHR10430">
    <property type="entry name" value="PEROXIREDOXIN"/>
    <property type="match status" value="1"/>
</dbReference>
<protein>
    <submittedName>
        <fullName evidence="9">Putative peroxiredoxin</fullName>
    </submittedName>
</protein>
<comment type="similarity">
    <text evidence="1 6">Belongs to the peroxiredoxin family. Prx5 subfamily.</text>
</comment>
<dbReference type="InterPro" id="IPR013766">
    <property type="entry name" value="Thioredoxin_domain"/>
</dbReference>
<feature type="signal peptide" evidence="7">
    <location>
        <begin position="1"/>
        <end position="19"/>
    </location>
</feature>
<evidence type="ECO:0000313" key="10">
    <source>
        <dbReference type="Proteomes" id="UP000095751"/>
    </source>
</evidence>
<evidence type="ECO:0000256" key="1">
    <source>
        <dbReference type="ARBA" id="ARBA00010505"/>
    </source>
</evidence>
<keyword evidence="3 6" id="KW-0049">Antioxidant</keyword>
<dbReference type="GO" id="GO:0008379">
    <property type="term" value="F:thioredoxin peroxidase activity"/>
    <property type="evidence" value="ECO:0007669"/>
    <property type="project" value="InterPro"/>
</dbReference>
<evidence type="ECO:0000259" key="8">
    <source>
        <dbReference type="PROSITE" id="PS51352"/>
    </source>
</evidence>
<organism evidence="9 10">
    <name type="scientific">Fragilariopsis cylindrus CCMP1102</name>
    <dbReference type="NCBI Taxonomy" id="635003"/>
    <lineage>
        <taxon>Eukaryota</taxon>
        <taxon>Sar</taxon>
        <taxon>Stramenopiles</taxon>
        <taxon>Ochrophyta</taxon>
        <taxon>Bacillariophyta</taxon>
        <taxon>Bacillariophyceae</taxon>
        <taxon>Bacillariophycidae</taxon>
        <taxon>Bacillariales</taxon>
        <taxon>Bacillariaceae</taxon>
        <taxon>Fragilariopsis</taxon>
    </lineage>
</organism>
<keyword evidence="2 6" id="KW-0575">Peroxidase</keyword>
<dbReference type="KEGG" id="fcy:FRACYDRAFT_192048"/>
<keyword evidence="10" id="KW-1185">Reference proteome</keyword>
<evidence type="ECO:0000256" key="2">
    <source>
        <dbReference type="ARBA" id="ARBA00022559"/>
    </source>
</evidence>
<dbReference type="SUPFAM" id="SSF52833">
    <property type="entry name" value="Thioredoxin-like"/>
    <property type="match status" value="1"/>
</dbReference>
<feature type="chain" id="PRO_5009192507" evidence="7">
    <location>
        <begin position="20"/>
        <end position="207"/>
    </location>
</feature>
<dbReference type="EMBL" id="KV784366">
    <property type="protein sequence ID" value="OEU12041.1"/>
    <property type="molecule type" value="Genomic_DNA"/>
</dbReference>
<dbReference type="InParanoid" id="A0A1E7F1G4"/>
<feature type="active site" description="Cysteine sulfenic acid (-SOH) intermediate" evidence="5">
    <location>
        <position position="99"/>
    </location>
</feature>
<dbReference type="GO" id="GO:0045454">
    <property type="term" value="P:cell redox homeostasis"/>
    <property type="evidence" value="ECO:0007669"/>
    <property type="project" value="TreeGrafter"/>
</dbReference>
<evidence type="ECO:0000313" key="9">
    <source>
        <dbReference type="EMBL" id="OEU12041.1"/>
    </source>
</evidence>
<evidence type="ECO:0000256" key="3">
    <source>
        <dbReference type="ARBA" id="ARBA00022862"/>
    </source>
</evidence>
<dbReference type="Proteomes" id="UP000095751">
    <property type="component" value="Unassembled WGS sequence"/>
</dbReference>
<evidence type="ECO:0000256" key="6">
    <source>
        <dbReference type="RuleBase" id="RU366011"/>
    </source>
</evidence>
<dbReference type="InterPro" id="IPR036249">
    <property type="entry name" value="Thioredoxin-like_sf"/>
</dbReference>
<feature type="domain" description="Thioredoxin" evidence="8">
    <location>
        <begin position="52"/>
        <end position="207"/>
    </location>
</feature>
<dbReference type="CDD" id="cd03013">
    <property type="entry name" value="PRX5_like"/>
    <property type="match status" value="1"/>
</dbReference>
<dbReference type="PANTHER" id="PTHR10430:SF16">
    <property type="entry name" value="PEROXIREDOXIN-5, MITOCHONDRIAL"/>
    <property type="match status" value="1"/>
</dbReference>
<evidence type="ECO:0000256" key="4">
    <source>
        <dbReference type="ARBA" id="ARBA00023002"/>
    </source>
</evidence>
<evidence type="ECO:0000256" key="5">
    <source>
        <dbReference type="PIRSR" id="PIRSR637944-1"/>
    </source>
</evidence>
<reference evidence="9 10" key="1">
    <citation type="submission" date="2016-09" db="EMBL/GenBank/DDBJ databases">
        <title>Extensive genetic diversity and differential bi-allelic expression allows diatom success in the polar Southern Ocean.</title>
        <authorList>
            <consortium name="DOE Joint Genome Institute"/>
            <person name="Mock T."/>
            <person name="Otillar R.P."/>
            <person name="Strauss J."/>
            <person name="Dupont C."/>
            <person name="Frickenhaus S."/>
            <person name="Maumus F."/>
            <person name="Mcmullan M."/>
            <person name="Sanges R."/>
            <person name="Schmutz J."/>
            <person name="Toseland A."/>
            <person name="Valas R."/>
            <person name="Veluchamy A."/>
            <person name="Ward B.J."/>
            <person name="Allen A."/>
            <person name="Barry K."/>
            <person name="Falciatore A."/>
            <person name="Ferrante M."/>
            <person name="Fortunato A.E."/>
            <person name="Gloeckner G."/>
            <person name="Gruber A."/>
            <person name="Hipkin R."/>
            <person name="Janech M."/>
            <person name="Kroth P."/>
            <person name="Leese F."/>
            <person name="Lindquist E."/>
            <person name="Lyon B.R."/>
            <person name="Martin J."/>
            <person name="Mayer C."/>
            <person name="Parker M."/>
            <person name="Quesneville H."/>
            <person name="Raymond J."/>
            <person name="Uhlig C."/>
            <person name="Valentin K.U."/>
            <person name="Worden A.Z."/>
            <person name="Armbrust E.V."/>
            <person name="Bowler C."/>
            <person name="Green B."/>
            <person name="Moulton V."/>
            <person name="Van Oosterhout C."/>
            <person name="Grigoriev I."/>
        </authorList>
    </citation>
    <scope>NUCLEOTIDE SEQUENCE [LARGE SCALE GENOMIC DNA]</scope>
    <source>
        <strain evidence="9 10">CCMP1102</strain>
    </source>
</reference>
<proteinExistence type="inferred from homology"/>
<dbReference type="GO" id="GO:0034599">
    <property type="term" value="P:cellular response to oxidative stress"/>
    <property type="evidence" value="ECO:0007669"/>
    <property type="project" value="InterPro"/>
</dbReference>
<dbReference type="GO" id="GO:0042744">
    <property type="term" value="P:hydrogen peroxide catabolic process"/>
    <property type="evidence" value="ECO:0007669"/>
    <property type="project" value="TreeGrafter"/>
</dbReference>
<keyword evidence="6" id="KW-0676">Redox-active center</keyword>
<dbReference type="GO" id="GO:0005737">
    <property type="term" value="C:cytoplasm"/>
    <property type="evidence" value="ECO:0007669"/>
    <property type="project" value="TreeGrafter"/>
</dbReference>
<dbReference type="AlphaFoldDB" id="A0A1E7F1G4"/>
<gene>
    <name evidence="9" type="primary">PRX_3</name>
    <name evidence="9" type="ORF">FRACYDRAFT_192048</name>
</gene>
<dbReference type="InterPro" id="IPR037944">
    <property type="entry name" value="PRX5-like"/>
</dbReference>
<keyword evidence="7" id="KW-0732">Signal</keyword>
<accession>A0A1E7F1G4</accession>